<accession>A0A1E4SQT8</accession>
<reference evidence="12" key="1">
    <citation type="submission" date="2016-05" db="EMBL/GenBank/DDBJ databases">
        <title>Comparative genomics of biotechnologically important yeasts.</title>
        <authorList>
            <consortium name="DOE Joint Genome Institute"/>
            <person name="Riley R."/>
            <person name="Haridas S."/>
            <person name="Wolfe K.H."/>
            <person name="Lopes M.R."/>
            <person name="Hittinger C.T."/>
            <person name="Goker M."/>
            <person name="Salamov A."/>
            <person name="Wisecaver J."/>
            <person name="Long T.M."/>
            <person name="Aerts A.L."/>
            <person name="Barry K."/>
            <person name="Choi C."/>
            <person name="Clum A."/>
            <person name="Coughlan A.Y."/>
            <person name="Deshpande S."/>
            <person name="Douglass A.P."/>
            <person name="Hanson S.J."/>
            <person name="Klenk H.-P."/>
            <person name="Labutti K."/>
            <person name="Lapidus A."/>
            <person name="Lindquist E."/>
            <person name="Lipzen A."/>
            <person name="Meier-Kolthoff J.P."/>
            <person name="Ohm R.A."/>
            <person name="Otillar R.P."/>
            <person name="Pangilinan J."/>
            <person name="Peng Y."/>
            <person name="Rokas A."/>
            <person name="Rosa C.A."/>
            <person name="Scheuner C."/>
            <person name="Sibirny A.A."/>
            <person name="Slot J.C."/>
            <person name="Stielow J.B."/>
            <person name="Sun H."/>
            <person name="Kurtzman C.P."/>
            <person name="Blackwell M."/>
            <person name="Grigoriev I.V."/>
            <person name="Jeffries T.W."/>
        </authorList>
    </citation>
    <scope>NUCLEOTIDE SEQUENCE [LARGE SCALE GENOMIC DNA]</scope>
    <source>
        <strain evidence="12">NRRL Y-17324</strain>
    </source>
</reference>
<dbReference type="OrthoDB" id="2013972at2759"/>
<protein>
    <recommendedName>
        <fullName evidence="10">Guanine nucleotide-exchange factor SEC12</fullName>
    </recommendedName>
</protein>
<comment type="function">
    <text evidence="10">Guanine nucleotide-exchange factor (GEF) required for the formation or budding of transport vesicles from the ER.</text>
</comment>
<dbReference type="PANTHER" id="PTHR23284">
    <property type="entry name" value="PROLACTIN REGULATORY ELEMENT BINDING PROTEIN"/>
    <property type="match status" value="1"/>
</dbReference>
<dbReference type="GO" id="GO:0000139">
    <property type="term" value="C:Golgi membrane"/>
    <property type="evidence" value="ECO:0007669"/>
    <property type="project" value="UniProtKB-SubCell"/>
</dbReference>
<evidence type="ECO:0000256" key="1">
    <source>
        <dbReference type="ARBA" id="ARBA00022448"/>
    </source>
</evidence>
<keyword evidence="1 10" id="KW-0813">Transport</keyword>
<evidence type="ECO:0000256" key="10">
    <source>
        <dbReference type="RuleBase" id="RU369019"/>
    </source>
</evidence>
<keyword evidence="2 10" id="KW-0853">WD repeat</keyword>
<dbReference type="GO" id="GO:0006888">
    <property type="term" value="P:endoplasmic reticulum to Golgi vesicle-mediated transport"/>
    <property type="evidence" value="ECO:0007669"/>
    <property type="project" value="UniProtKB-UniRule"/>
</dbReference>
<evidence type="ECO:0000256" key="9">
    <source>
        <dbReference type="ARBA" id="ARBA00023136"/>
    </source>
</evidence>
<gene>
    <name evidence="11" type="ORF">CANTADRAFT_87824</name>
</gene>
<dbReference type="InterPro" id="IPR001680">
    <property type="entry name" value="WD40_rpt"/>
</dbReference>
<comment type="subcellular location">
    <subcellularLocation>
        <location evidence="10">Endoplasmic reticulum membrane</location>
        <topology evidence="10">Single-pass type II membrane protein</topology>
    </subcellularLocation>
    <subcellularLocation>
        <location evidence="10">Golgi apparatus membrane</location>
        <topology evidence="10">Single-pass type II membrane protein</topology>
    </subcellularLocation>
</comment>
<dbReference type="GO" id="GO:0005085">
    <property type="term" value="F:guanyl-nucleotide exchange factor activity"/>
    <property type="evidence" value="ECO:0007669"/>
    <property type="project" value="InterPro"/>
</dbReference>
<dbReference type="GO" id="GO:0015031">
    <property type="term" value="P:protein transport"/>
    <property type="evidence" value="ECO:0007669"/>
    <property type="project" value="UniProtKB-KW"/>
</dbReference>
<dbReference type="GeneID" id="30985523"/>
<dbReference type="RefSeq" id="XP_020066991.1">
    <property type="nucleotide sequence ID" value="XM_020211387.1"/>
</dbReference>
<dbReference type="GO" id="GO:0005789">
    <property type="term" value="C:endoplasmic reticulum membrane"/>
    <property type="evidence" value="ECO:0007669"/>
    <property type="project" value="UniProtKB-SubCell"/>
</dbReference>
<proteinExistence type="inferred from homology"/>
<keyword evidence="7 10" id="KW-0653">Protein transport</keyword>
<keyword evidence="3 10" id="KW-0812">Transmembrane</keyword>
<evidence type="ECO:0000256" key="5">
    <source>
        <dbReference type="ARBA" id="ARBA00022824"/>
    </source>
</evidence>
<keyword evidence="4 10" id="KW-0677">Repeat</keyword>
<dbReference type="STRING" id="984487.A0A1E4SQT8"/>
<dbReference type="InterPro" id="IPR036322">
    <property type="entry name" value="WD40_repeat_dom_sf"/>
</dbReference>
<dbReference type="Proteomes" id="UP000094285">
    <property type="component" value="Unassembled WGS sequence"/>
</dbReference>
<sequence>MSLKDSATLDVGYPVYDTKFVNNKTLLVAGGGGEGNHGIPNKITAIKCSFKVADSKRRLQRFREITLPANEDSPQCLDTARIAGDDDSDVSVFVGCNQSSQLIKSMNINNNLRKYVFTKDEHLRFVDAVQLEEEITGDTNDYPKVVRLTPSNSAGVFMTSTVPSVLYGFNPETLELNFKYKQEAKAEVKDFHLSPHDNGSTVCYITANSISTISTTAGTAIASSTKNAALTKELEKYNLSKIRFIDDSNVLIAASLRKSTGAVLLQYSLKDQKITKQSVVSNKFNNIVAMDLVASKDLVAIAGNDFSLTILKLSNFKQLRSFKKLHPFAITSVAFSPNGTKLATGSAAQKLHVFRIPPTLAQGKSTIGTLFQYLITILLVALLGIGLL</sequence>
<evidence type="ECO:0000256" key="8">
    <source>
        <dbReference type="ARBA" id="ARBA00022989"/>
    </source>
</evidence>
<keyword evidence="8 10" id="KW-1133">Transmembrane helix</keyword>
<dbReference type="EMBL" id="KV453909">
    <property type="protein sequence ID" value="ODV81869.1"/>
    <property type="molecule type" value="Genomic_DNA"/>
</dbReference>
<evidence type="ECO:0000256" key="4">
    <source>
        <dbReference type="ARBA" id="ARBA00022737"/>
    </source>
</evidence>
<dbReference type="AlphaFoldDB" id="A0A1E4SQT8"/>
<dbReference type="SMART" id="SM00320">
    <property type="entry name" value="WD40"/>
    <property type="match status" value="1"/>
</dbReference>
<keyword evidence="6" id="KW-0931">ER-Golgi transport</keyword>
<evidence type="ECO:0000313" key="11">
    <source>
        <dbReference type="EMBL" id="ODV81869.1"/>
    </source>
</evidence>
<dbReference type="SUPFAM" id="SSF50978">
    <property type="entry name" value="WD40 repeat-like"/>
    <property type="match status" value="1"/>
</dbReference>
<evidence type="ECO:0000256" key="2">
    <source>
        <dbReference type="ARBA" id="ARBA00022574"/>
    </source>
</evidence>
<evidence type="ECO:0000256" key="3">
    <source>
        <dbReference type="ARBA" id="ARBA00022692"/>
    </source>
</evidence>
<keyword evidence="9 10" id="KW-0472">Membrane</keyword>
<dbReference type="InterPro" id="IPR045260">
    <property type="entry name" value="Sec12-like"/>
</dbReference>
<keyword evidence="5 10" id="KW-0256">Endoplasmic reticulum</keyword>
<keyword evidence="12" id="KW-1185">Reference proteome</keyword>
<comment type="similarity">
    <text evidence="10">Belongs to the WD repeat SEC12 family.</text>
</comment>
<evidence type="ECO:0000256" key="7">
    <source>
        <dbReference type="ARBA" id="ARBA00022927"/>
    </source>
</evidence>
<feature type="transmembrane region" description="Helical" evidence="10">
    <location>
        <begin position="370"/>
        <end position="387"/>
    </location>
</feature>
<dbReference type="PANTHER" id="PTHR23284:SF0">
    <property type="entry name" value="PROLACTIN REGULATORY ELEMENT-BINDING PROTEIN"/>
    <property type="match status" value="1"/>
</dbReference>
<dbReference type="InterPro" id="IPR015943">
    <property type="entry name" value="WD40/YVTN_repeat-like_dom_sf"/>
</dbReference>
<evidence type="ECO:0000256" key="6">
    <source>
        <dbReference type="ARBA" id="ARBA00022892"/>
    </source>
</evidence>
<name>A0A1E4SQT8_9ASCO</name>
<dbReference type="Gene3D" id="2.130.10.10">
    <property type="entry name" value="YVTN repeat-like/Quinoprotein amine dehydrogenase"/>
    <property type="match status" value="1"/>
</dbReference>
<organism evidence="11 12">
    <name type="scientific">Suhomyces tanzawaensis NRRL Y-17324</name>
    <dbReference type="NCBI Taxonomy" id="984487"/>
    <lineage>
        <taxon>Eukaryota</taxon>
        <taxon>Fungi</taxon>
        <taxon>Dikarya</taxon>
        <taxon>Ascomycota</taxon>
        <taxon>Saccharomycotina</taxon>
        <taxon>Pichiomycetes</taxon>
        <taxon>Debaryomycetaceae</taxon>
        <taxon>Suhomyces</taxon>
    </lineage>
</organism>
<evidence type="ECO:0000313" key="12">
    <source>
        <dbReference type="Proteomes" id="UP000094285"/>
    </source>
</evidence>
<dbReference type="GO" id="GO:0003400">
    <property type="term" value="P:regulation of COPII vesicle coating"/>
    <property type="evidence" value="ECO:0007669"/>
    <property type="project" value="UniProtKB-UniRule"/>
</dbReference>